<dbReference type="Proteomes" id="UP000033220">
    <property type="component" value="Chromosome DSM 122"/>
</dbReference>
<dbReference type="STRING" id="1150469.RSPPHO_01998"/>
<dbReference type="HOGENOM" id="CLU_854947_0_0_5"/>
<name>H6SKV9_PARPM</name>
<dbReference type="OrthoDB" id="7107978at2"/>
<proteinExistence type="predicted"/>
<dbReference type="AlphaFoldDB" id="H6SKV9"/>
<dbReference type="InterPro" id="IPR029063">
    <property type="entry name" value="SAM-dependent_MTases_sf"/>
</dbReference>
<gene>
    <name evidence="1" type="ORF">RSPPHO_01998</name>
</gene>
<dbReference type="RefSeq" id="WP_014415258.1">
    <property type="nucleotide sequence ID" value="NC_017059.1"/>
</dbReference>
<dbReference type="PATRIC" id="fig|1150469.3.peg.2245"/>
<protein>
    <recommendedName>
        <fullName evidence="3">Class I SAM-dependent methyltransferase</fullName>
    </recommendedName>
</protein>
<dbReference type="Gene3D" id="3.40.50.150">
    <property type="entry name" value="Vaccinia Virus protein VP39"/>
    <property type="match status" value="1"/>
</dbReference>
<organism evidence="1 2">
    <name type="scientific">Pararhodospirillum photometricum DSM 122</name>
    <dbReference type="NCBI Taxonomy" id="1150469"/>
    <lineage>
        <taxon>Bacteria</taxon>
        <taxon>Pseudomonadati</taxon>
        <taxon>Pseudomonadota</taxon>
        <taxon>Alphaproteobacteria</taxon>
        <taxon>Rhodospirillales</taxon>
        <taxon>Rhodospirillaceae</taxon>
        <taxon>Pararhodospirillum</taxon>
    </lineage>
</organism>
<evidence type="ECO:0000313" key="2">
    <source>
        <dbReference type="Proteomes" id="UP000033220"/>
    </source>
</evidence>
<dbReference type="eggNOG" id="COG2890">
    <property type="taxonomic scope" value="Bacteria"/>
</dbReference>
<reference evidence="1 2" key="1">
    <citation type="submission" date="2012-02" db="EMBL/GenBank/DDBJ databases">
        <title>Shotgun genome sequence of Phaeospirillum photometricum DSM 122.</title>
        <authorList>
            <person name="Duquesne K."/>
            <person name="Sturgis J."/>
        </authorList>
    </citation>
    <scope>NUCLEOTIDE SEQUENCE [LARGE SCALE GENOMIC DNA]</scope>
    <source>
        <strain evidence="2">DSM122</strain>
    </source>
</reference>
<evidence type="ECO:0008006" key="3">
    <source>
        <dbReference type="Google" id="ProtNLM"/>
    </source>
</evidence>
<dbReference type="SUPFAM" id="SSF53335">
    <property type="entry name" value="S-adenosyl-L-methionine-dependent methyltransferases"/>
    <property type="match status" value="1"/>
</dbReference>
<keyword evidence="2" id="KW-1185">Reference proteome</keyword>
<evidence type="ECO:0000313" key="1">
    <source>
        <dbReference type="EMBL" id="CCG08624.1"/>
    </source>
</evidence>
<accession>H6SKV9</accession>
<dbReference type="KEGG" id="rpm:RSPPHO_01998"/>
<dbReference type="CDD" id="cd02440">
    <property type="entry name" value="AdoMet_MTases"/>
    <property type="match status" value="1"/>
</dbReference>
<sequence length="325" mass="35142">MNSSPFPLLTVESRNTFGDTTPVRVRAPLHLELAARAFLPALDDPRRDWVASIAVPAFRLLRARRGAEHCRSFCALGTGAGLDALAAIEILGAETLGLTDLFDDVVRAAVGNVERNTRPEHPLRVVAGAGDLLAPLRDRPERYDIIFENLPNLPLVEGMRLEDGRNSAAFVPPRPEPVPGFVQNALLVLHFLALIQAGPLLSPSGAFVATLGARMPLSTVLAMAEAAGYTADFLTYGWKLQTDPEDLVGAYAAWERQGLGPFHFYPARVLETIFDGVDPADAGTNALAFERKLQPHRLSAAAARDLVRHGEPLGHTVAVLHARRP</sequence>
<dbReference type="EMBL" id="HE663493">
    <property type="protein sequence ID" value="CCG08624.1"/>
    <property type="molecule type" value="Genomic_DNA"/>
</dbReference>